<dbReference type="InterPro" id="IPR041489">
    <property type="entry name" value="PDZ_6"/>
</dbReference>
<evidence type="ECO:0000256" key="6">
    <source>
        <dbReference type="SAM" id="SignalP"/>
    </source>
</evidence>
<dbReference type="InterPro" id="IPR029045">
    <property type="entry name" value="ClpP/crotonase-like_dom_sf"/>
</dbReference>
<dbReference type="Gene3D" id="3.90.226.10">
    <property type="entry name" value="2-enoyl-CoA Hydratase, Chain A, domain 1"/>
    <property type="match status" value="1"/>
</dbReference>
<feature type="domain" description="PDZ" evidence="7">
    <location>
        <begin position="159"/>
        <end position="233"/>
    </location>
</feature>
<dbReference type="Pfam" id="PF03572">
    <property type="entry name" value="Peptidase_S41"/>
    <property type="match status" value="1"/>
</dbReference>
<dbReference type="PROSITE" id="PS51257">
    <property type="entry name" value="PROKAR_LIPOPROTEIN"/>
    <property type="match status" value="1"/>
</dbReference>
<dbReference type="SMART" id="SM00245">
    <property type="entry name" value="TSPc"/>
    <property type="match status" value="1"/>
</dbReference>
<evidence type="ECO:0000256" key="1">
    <source>
        <dbReference type="ARBA" id="ARBA00009179"/>
    </source>
</evidence>
<evidence type="ECO:0000256" key="2">
    <source>
        <dbReference type="ARBA" id="ARBA00022670"/>
    </source>
</evidence>
<dbReference type="CDD" id="cd06782">
    <property type="entry name" value="cpPDZ_CPP-like"/>
    <property type="match status" value="1"/>
</dbReference>
<dbReference type="AlphaFoldDB" id="A0A211ZJD8"/>
<name>A0A211ZJD8_9PROT</name>
<dbReference type="GO" id="GO:0004175">
    <property type="term" value="F:endopeptidase activity"/>
    <property type="evidence" value="ECO:0007669"/>
    <property type="project" value="TreeGrafter"/>
</dbReference>
<keyword evidence="3 5" id="KW-0378">Hydrolase</keyword>
<dbReference type="OrthoDB" id="9812068at2"/>
<dbReference type="STRING" id="1122125.GCA_000423185_04878"/>
<dbReference type="PANTHER" id="PTHR32060">
    <property type="entry name" value="TAIL-SPECIFIC PROTEASE"/>
    <property type="match status" value="1"/>
</dbReference>
<feature type="chain" id="PRO_5012058166" description="PDZ domain-containing protein" evidence="6">
    <location>
        <begin position="25"/>
        <end position="526"/>
    </location>
</feature>
<dbReference type="EMBL" id="NHON01000038">
    <property type="protein sequence ID" value="OWJ65371.1"/>
    <property type="molecule type" value="Genomic_DNA"/>
</dbReference>
<dbReference type="InterPro" id="IPR036034">
    <property type="entry name" value="PDZ_sf"/>
</dbReference>
<dbReference type="SUPFAM" id="SSF50156">
    <property type="entry name" value="PDZ domain-like"/>
    <property type="match status" value="1"/>
</dbReference>
<dbReference type="GO" id="GO:0030288">
    <property type="term" value="C:outer membrane-bounded periplasmic space"/>
    <property type="evidence" value="ECO:0007669"/>
    <property type="project" value="TreeGrafter"/>
</dbReference>
<evidence type="ECO:0000256" key="3">
    <source>
        <dbReference type="ARBA" id="ARBA00022801"/>
    </source>
</evidence>
<comment type="similarity">
    <text evidence="1 5">Belongs to the peptidase S41A family.</text>
</comment>
<dbReference type="SMART" id="SM00228">
    <property type="entry name" value="PDZ"/>
    <property type="match status" value="1"/>
</dbReference>
<feature type="signal peptide" evidence="6">
    <location>
        <begin position="1"/>
        <end position="24"/>
    </location>
</feature>
<keyword evidence="6" id="KW-0732">Signal</keyword>
<dbReference type="Proteomes" id="UP000196655">
    <property type="component" value="Unassembled WGS sequence"/>
</dbReference>
<dbReference type="InterPro" id="IPR004447">
    <property type="entry name" value="Peptidase_S41A"/>
</dbReference>
<dbReference type="CDD" id="cd07560">
    <property type="entry name" value="Peptidase_S41_CPP"/>
    <property type="match status" value="1"/>
</dbReference>
<dbReference type="InterPro" id="IPR001478">
    <property type="entry name" value="PDZ"/>
</dbReference>
<dbReference type="PROSITE" id="PS50106">
    <property type="entry name" value="PDZ"/>
    <property type="match status" value="1"/>
</dbReference>
<dbReference type="InterPro" id="IPR005151">
    <property type="entry name" value="Tail-specific_protease"/>
</dbReference>
<keyword evidence="4 5" id="KW-0720">Serine protease</keyword>
<dbReference type="GO" id="GO:0007165">
    <property type="term" value="P:signal transduction"/>
    <property type="evidence" value="ECO:0007669"/>
    <property type="project" value="TreeGrafter"/>
</dbReference>
<dbReference type="NCBIfam" id="TIGR00225">
    <property type="entry name" value="prc"/>
    <property type="match status" value="1"/>
</dbReference>
<dbReference type="GO" id="GO:0008236">
    <property type="term" value="F:serine-type peptidase activity"/>
    <property type="evidence" value="ECO:0007669"/>
    <property type="project" value="UniProtKB-KW"/>
</dbReference>
<dbReference type="Gene3D" id="2.30.42.10">
    <property type="match status" value="1"/>
</dbReference>
<evidence type="ECO:0000256" key="5">
    <source>
        <dbReference type="RuleBase" id="RU004404"/>
    </source>
</evidence>
<keyword evidence="9" id="KW-1185">Reference proteome</keyword>
<evidence type="ECO:0000313" key="9">
    <source>
        <dbReference type="Proteomes" id="UP000196655"/>
    </source>
</evidence>
<sequence>MLCQKRLAAVVAALLVLSGCLASAPDSPIPQTEAQAREAGHFADPSVFTVGFDRIQEVYLVKEDFGKLALDGLNGLSKLDDTLSVRRDGGRVQLIRAGHVVGDFDSPAPDASYDWGTLVASTLDSASLASAKVATAGNEAAYQAVYEALLSDLDPYSRYVNPDRARDDRAQRDGYTGVGIALSQDDKGRPVIGDVFPDTPAARANLLKGSLIVAVDGVSVEDAKVDEIADLMRGPVGTKVDLTVREPKGNSRTATMTREKVIENMVRSEVRDSVIVVKLLRYNTTAAAAVRNAVTGLLRGLNGKARGVVLDLRGNPGGLLDQSVALADMFMDHGPIVSTRGRNPDSDQSFSARNGDISGHLPLAVLVDGHSASAAEITAAALQDADRAILVGSTSFGKGSVQTVTRLPNDGELFLTWSRIYAPSGYTWHRQGILPTVCTSGSGTDAKAMIDAFRAGQAPSMSDAMAERFRAPDDETALRRVRSACPWQVHDADLDLQVAVGLISDPALYAQALGSQDRGTVAARAQ</sequence>
<protein>
    <recommendedName>
        <fullName evidence="7">PDZ domain-containing protein</fullName>
    </recommendedName>
</protein>
<dbReference type="GO" id="GO:0006508">
    <property type="term" value="P:proteolysis"/>
    <property type="evidence" value="ECO:0007669"/>
    <property type="project" value="UniProtKB-KW"/>
</dbReference>
<organism evidence="8 9">
    <name type="scientific">Inquilinus limosus</name>
    <dbReference type="NCBI Taxonomy" id="171674"/>
    <lineage>
        <taxon>Bacteria</taxon>
        <taxon>Pseudomonadati</taxon>
        <taxon>Pseudomonadota</taxon>
        <taxon>Alphaproteobacteria</taxon>
        <taxon>Rhodospirillales</taxon>
        <taxon>Rhodospirillaceae</taxon>
        <taxon>Inquilinus</taxon>
    </lineage>
</organism>
<dbReference type="SUPFAM" id="SSF52096">
    <property type="entry name" value="ClpP/crotonase"/>
    <property type="match status" value="1"/>
</dbReference>
<evidence type="ECO:0000256" key="4">
    <source>
        <dbReference type="ARBA" id="ARBA00022825"/>
    </source>
</evidence>
<keyword evidence="2 5" id="KW-0645">Protease</keyword>
<evidence type="ECO:0000313" key="8">
    <source>
        <dbReference type="EMBL" id="OWJ65371.1"/>
    </source>
</evidence>
<gene>
    <name evidence="8" type="ORF">BWR60_19765</name>
</gene>
<dbReference type="Pfam" id="PF17820">
    <property type="entry name" value="PDZ_6"/>
    <property type="match status" value="1"/>
</dbReference>
<dbReference type="PANTHER" id="PTHR32060:SF30">
    <property type="entry name" value="CARBOXY-TERMINAL PROCESSING PROTEASE CTPA"/>
    <property type="match status" value="1"/>
</dbReference>
<reference evidence="9" key="1">
    <citation type="submission" date="2017-05" db="EMBL/GenBank/DDBJ databases">
        <authorList>
            <person name="Macchi M."/>
            <person name="Festa S."/>
            <person name="Coppotelli B.M."/>
            <person name="Morelli I.S."/>
        </authorList>
    </citation>
    <scope>NUCLEOTIDE SEQUENCE [LARGE SCALE GENOMIC DNA]</scope>
    <source>
        <strain evidence="9">I</strain>
    </source>
</reference>
<evidence type="ECO:0000259" key="7">
    <source>
        <dbReference type="PROSITE" id="PS50106"/>
    </source>
</evidence>
<accession>A0A211ZJD8</accession>
<comment type="caution">
    <text evidence="8">The sequence shown here is derived from an EMBL/GenBank/DDBJ whole genome shotgun (WGS) entry which is preliminary data.</text>
</comment>
<proteinExistence type="inferred from homology"/>
<dbReference type="Gene3D" id="3.30.750.44">
    <property type="match status" value="1"/>
</dbReference>